<evidence type="ECO:0000313" key="2">
    <source>
        <dbReference type="EMBL" id="GFR06879.1"/>
    </source>
</evidence>
<comment type="caution">
    <text evidence="2">The sequence shown here is derived from an EMBL/GenBank/DDBJ whole genome shotgun (WGS) entry which is preliminary data.</text>
</comment>
<proteinExistence type="predicted"/>
<gene>
    <name evidence="2" type="ORF">TNCT_8241</name>
</gene>
<reference evidence="2" key="1">
    <citation type="submission" date="2020-07" db="EMBL/GenBank/DDBJ databases">
        <title>Multicomponent nature underlies the extraordinary mechanical properties of spider dragline silk.</title>
        <authorList>
            <person name="Kono N."/>
            <person name="Nakamura H."/>
            <person name="Mori M."/>
            <person name="Yoshida Y."/>
            <person name="Ohtoshi R."/>
            <person name="Malay A.D."/>
            <person name="Moran D.A.P."/>
            <person name="Tomita M."/>
            <person name="Numata K."/>
            <person name="Arakawa K."/>
        </authorList>
    </citation>
    <scope>NUCLEOTIDE SEQUENCE</scope>
</reference>
<organism evidence="2 3">
    <name type="scientific">Trichonephila clavata</name>
    <name type="common">Joro spider</name>
    <name type="synonym">Nephila clavata</name>
    <dbReference type="NCBI Taxonomy" id="2740835"/>
    <lineage>
        <taxon>Eukaryota</taxon>
        <taxon>Metazoa</taxon>
        <taxon>Ecdysozoa</taxon>
        <taxon>Arthropoda</taxon>
        <taxon>Chelicerata</taxon>
        <taxon>Arachnida</taxon>
        <taxon>Araneae</taxon>
        <taxon>Araneomorphae</taxon>
        <taxon>Entelegynae</taxon>
        <taxon>Araneoidea</taxon>
        <taxon>Nephilidae</taxon>
        <taxon>Trichonephila</taxon>
    </lineage>
</organism>
<dbReference type="EMBL" id="BMAO01026079">
    <property type="protein sequence ID" value="GFR06879.1"/>
    <property type="molecule type" value="Genomic_DNA"/>
</dbReference>
<dbReference type="AlphaFoldDB" id="A0A8X6LH02"/>
<evidence type="ECO:0000256" key="1">
    <source>
        <dbReference type="SAM" id="MobiDB-lite"/>
    </source>
</evidence>
<dbReference type="Proteomes" id="UP000887116">
    <property type="component" value="Unassembled WGS sequence"/>
</dbReference>
<protein>
    <submittedName>
        <fullName evidence="2">Uncharacterized protein</fullName>
    </submittedName>
</protein>
<feature type="compositionally biased region" description="Polar residues" evidence="1">
    <location>
        <begin position="24"/>
        <end position="34"/>
    </location>
</feature>
<feature type="region of interest" description="Disordered" evidence="1">
    <location>
        <begin position="1"/>
        <end position="80"/>
    </location>
</feature>
<keyword evidence="3" id="KW-1185">Reference proteome</keyword>
<accession>A0A8X6LH02</accession>
<sequence length="80" mass="8827">MIHRVNFPGKIEGRKRKDLLEIEQSPNKRNGTSTHNDDSFCLIRGQKGNGRVPHTAEASKSKPGHPKTSLVLPMVSEGPL</sequence>
<name>A0A8X6LH02_TRICU</name>
<evidence type="ECO:0000313" key="3">
    <source>
        <dbReference type="Proteomes" id="UP000887116"/>
    </source>
</evidence>